<dbReference type="EMBL" id="HG937693">
    <property type="protein sequence ID" value="CDP35632.1"/>
    <property type="molecule type" value="Genomic_DNA"/>
</dbReference>
<dbReference type="GO" id="GO:0035556">
    <property type="term" value="P:intracellular signal transduction"/>
    <property type="evidence" value="ECO:0007669"/>
    <property type="project" value="TreeGrafter"/>
</dbReference>
<reference evidence="3" key="2">
    <citation type="submission" date="2014-06" db="EMBL/GenBank/DDBJ databases">
        <title>The complete genome of Blastobotrys (Arxula) adeninivorans LS3 - a yeast of biotechnological interest.</title>
        <authorList>
            <person name="Kunze G."/>
            <person name="Gaillardin C."/>
            <person name="Czernicka M."/>
            <person name="Durrens P."/>
            <person name="Martin T."/>
            <person name="Boer E."/>
            <person name="Gabaldon T."/>
            <person name="Cruz J."/>
            <person name="Talla E."/>
            <person name="Marck C."/>
            <person name="Goffeau A."/>
            <person name="Barbe V."/>
            <person name="Baret P."/>
            <person name="Baronian K."/>
            <person name="Beier S."/>
            <person name="Bleykasten C."/>
            <person name="Bode R."/>
            <person name="Casaregola S."/>
            <person name="Despons L."/>
            <person name="Fairhead C."/>
            <person name="Giersberg M."/>
            <person name="Gierski P."/>
            <person name="Hahnel U."/>
            <person name="Hartmann A."/>
            <person name="Jankowska D."/>
            <person name="Jubin C."/>
            <person name="Jung P."/>
            <person name="Lafontaine I."/>
            <person name="Leh-Louis V."/>
            <person name="Lemaire M."/>
            <person name="Marcet-Houben M."/>
            <person name="Mascher M."/>
            <person name="Morel G."/>
            <person name="Richard G.-F."/>
            <person name="Riechen J."/>
            <person name="Sacerdot C."/>
            <person name="Sarkar A."/>
            <person name="Savel G."/>
            <person name="Schacherer J."/>
            <person name="Sherman D."/>
            <person name="Straub M.-L."/>
            <person name="Stein N."/>
            <person name="Thierry A."/>
            <person name="Trautwein-Schult A."/>
            <person name="Westhof E."/>
            <person name="Worch S."/>
            <person name="Dujon B."/>
            <person name="Souciet J.-L."/>
            <person name="Wincker P."/>
            <person name="Scholz U."/>
            <person name="Neuveglise N."/>
        </authorList>
    </citation>
    <scope>NUCLEOTIDE SEQUENCE</scope>
    <source>
        <strain evidence="3">LS3</strain>
    </source>
</reference>
<dbReference type="GO" id="GO:0043539">
    <property type="term" value="F:protein serine/threonine kinase activator activity"/>
    <property type="evidence" value="ECO:0007669"/>
    <property type="project" value="TreeGrafter"/>
</dbReference>
<evidence type="ECO:0000313" key="3">
    <source>
        <dbReference type="EMBL" id="CDP35632.1"/>
    </source>
</evidence>
<evidence type="ECO:0000256" key="1">
    <source>
        <dbReference type="ARBA" id="ARBA00011012"/>
    </source>
</evidence>
<gene>
    <name evidence="3" type="ORF">GNLVRS02_ARAD1C39930g</name>
</gene>
<proteinExistence type="inferred from homology"/>
<dbReference type="PANTHER" id="PTHR10182">
    <property type="entry name" value="CALCIUM-BINDING PROTEIN 39-RELATED"/>
    <property type="match status" value="1"/>
</dbReference>
<dbReference type="Gene3D" id="1.25.10.10">
    <property type="entry name" value="Leucine-rich Repeat Variant"/>
    <property type="match status" value="1"/>
</dbReference>
<sequence length="436" mass="48586">MSFLFSRSRQKSPQELVRTLADVLARVESSVERKKGLDEISRCLYQMKVILYGDLDNDPVPDQIALLAQEVYASDVLVPLVSNLQILEFDSRKDVVVIFTTLLRRQIGSRSPTVDYLSTRTTIFDSLISWSANPDLALTAGAIIRDCIKYETLASIILNSPMLWNYFEYVNSGPFEITTDSFATIHDLFSLHPTVVSEFLARNSSVFASRMNGLMKSENYVTKRQSVKLMAQIIRQRSNFQFMSEYISNPENLKQVMNLLRDKSKNIQYEAFHIFKVFVANPKKSKPISDILMKNKVRLLNFLQNFNPEKKDDEAFKDEKAFIIKQITALPTASRTPVSSSPSAQTSAQPSASTTPEQVKSPEPNSPSGSSMMSGGGGGGPSILTPAPSVPPPVVHAEPVHSYFPDQQQRKTSASGPPSSSPVQNFHHPLPKLPTH</sequence>
<accession>A0A060T9S2</accession>
<evidence type="ECO:0000256" key="2">
    <source>
        <dbReference type="SAM" id="MobiDB-lite"/>
    </source>
</evidence>
<dbReference type="AlphaFoldDB" id="A0A060T9S2"/>
<protein>
    <submittedName>
        <fullName evidence="3">ARAD1C39930p</fullName>
    </submittedName>
</protein>
<comment type="similarity">
    <text evidence="1">Belongs to the Mo25 family.</text>
</comment>
<dbReference type="InterPro" id="IPR013878">
    <property type="entry name" value="Mo25"/>
</dbReference>
<dbReference type="InterPro" id="IPR016024">
    <property type="entry name" value="ARM-type_fold"/>
</dbReference>
<feature type="compositionally biased region" description="Polar residues" evidence="2">
    <location>
        <begin position="405"/>
        <end position="424"/>
    </location>
</feature>
<dbReference type="InterPro" id="IPR011989">
    <property type="entry name" value="ARM-like"/>
</dbReference>
<name>A0A060T9S2_BLAAD</name>
<dbReference type="Pfam" id="PF08569">
    <property type="entry name" value="Mo25"/>
    <property type="match status" value="1"/>
</dbReference>
<organism evidence="3">
    <name type="scientific">Blastobotrys adeninivorans</name>
    <name type="common">Yeast</name>
    <name type="synonym">Arxula adeninivorans</name>
    <dbReference type="NCBI Taxonomy" id="409370"/>
    <lineage>
        <taxon>Eukaryota</taxon>
        <taxon>Fungi</taxon>
        <taxon>Dikarya</taxon>
        <taxon>Ascomycota</taxon>
        <taxon>Saccharomycotina</taxon>
        <taxon>Dipodascomycetes</taxon>
        <taxon>Dipodascales</taxon>
        <taxon>Trichomonascaceae</taxon>
        <taxon>Blastobotrys</taxon>
    </lineage>
</organism>
<dbReference type="PANTHER" id="PTHR10182:SF3">
    <property type="entry name" value="PROTEIN MO25"/>
    <property type="match status" value="1"/>
</dbReference>
<reference evidence="3" key="1">
    <citation type="submission" date="2014-02" db="EMBL/GenBank/DDBJ databases">
        <authorList>
            <person name="Genoscope - CEA"/>
        </authorList>
    </citation>
    <scope>NUCLEOTIDE SEQUENCE</scope>
    <source>
        <strain evidence="3">LS3</strain>
    </source>
</reference>
<feature type="compositionally biased region" description="Low complexity" evidence="2">
    <location>
        <begin position="339"/>
        <end position="356"/>
    </location>
</feature>
<feature type="region of interest" description="Disordered" evidence="2">
    <location>
        <begin position="333"/>
        <end position="436"/>
    </location>
</feature>
<dbReference type="PhylomeDB" id="A0A060T9S2"/>
<dbReference type="SUPFAM" id="SSF48371">
    <property type="entry name" value="ARM repeat"/>
    <property type="match status" value="1"/>
</dbReference>